<dbReference type="Gene3D" id="1.25.40.10">
    <property type="entry name" value="Tetratricopeptide repeat domain"/>
    <property type="match status" value="1"/>
</dbReference>
<dbReference type="PANTHER" id="PTHR12558">
    <property type="entry name" value="CELL DIVISION CYCLE 16,23,27"/>
    <property type="match status" value="1"/>
</dbReference>
<organism evidence="2 3">
    <name type="scientific">Granulicella aggregans</name>
    <dbReference type="NCBI Taxonomy" id="474949"/>
    <lineage>
        <taxon>Bacteria</taxon>
        <taxon>Pseudomonadati</taxon>
        <taxon>Acidobacteriota</taxon>
        <taxon>Terriglobia</taxon>
        <taxon>Terriglobales</taxon>
        <taxon>Acidobacteriaceae</taxon>
        <taxon>Granulicella</taxon>
    </lineage>
</organism>
<dbReference type="SUPFAM" id="SSF48452">
    <property type="entry name" value="TPR-like"/>
    <property type="match status" value="1"/>
</dbReference>
<protein>
    <submittedName>
        <fullName evidence="2">Tetratricopeptide (TPR) repeat protein</fullName>
    </submittedName>
</protein>
<sequence length="322" mass="36232">METLGHMNFRVNFALNILVVVAWCATSPYIQAQAPEASLIAVRQSINQREFSTAETLLRSELERLPTSPDVHFLLGLVLFYERRPSDSLAEYTLGARFRTPGADELVGVASDYILMKDYDDAERWLTQATELAPQMAKAWYLLGRTQFNENRVEGAEISFLTCLRIDAHNVKAEYNLGLIFEKTQRLDQAQEAYEKAIKWQETIGIKDPQPFLDLGMLLRQQGHVGQALPYLLAAKEAGPRNPMTFAEIALSYEQLGRFDEAITELNQALLLSPDTEALHFFLGRVYRRAGRVEEAKGEFAEAANLSGAKSNEGVPNEELFP</sequence>
<dbReference type="Pfam" id="PF13432">
    <property type="entry name" value="TPR_16"/>
    <property type="match status" value="1"/>
</dbReference>
<dbReference type="InterPro" id="IPR011990">
    <property type="entry name" value="TPR-like_helical_dom_sf"/>
</dbReference>
<keyword evidence="3" id="KW-1185">Reference proteome</keyword>
<evidence type="ECO:0000313" key="2">
    <source>
        <dbReference type="EMBL" id="MBB5060701.1"/>
    </source>
</evidence>
<feature type="repeat" description="TPR" evidence="1">
    <location>
        <begin position="171"/>
        <end position="204"/>
    </location>
</feature>
<proteinExistence type="predicted"/>
<dbReference type="Pfam" id="PF13181">
    <property type="entry name" value="TPR_8"/>
    <property type="match status" value="1"/>
</dbReference>
<comment type="caution">
    <text evidence="2">The sequence shown here is derived from an EMBL/GenBank/DDBJ whole genome shotgun (WGS) entry which is preliminary data.</text>
</comment>
<feature type="repeat" description="TPR" evidence="1">
    <location>
        <begin position="243"/>
        <end position="276"/>
    </location>
</feature>
<gene>
    <name evidence="2" type="ORF">HDF16_005437</name>
</gene>
<evidence type="ECO:0000256" key="1">
    <source>
        <dbReference type="PROSITE-ProRule" id="PRU00339"/>
    </source>
</evidence>
<dbReference type="InterPro" id="IPR019734">
    <property type="entry name" value="TPR_rpt"/>
</dbReference>
<dbReference type="PANTHER" id="PTHR12558:SF13">
    <property type="entry name" value="CELL DIVISION CYCLE PROTEIN 27 HOMOLOG"/>
    <property type="match status" value="1"/>
</dbReference>
<dbReference type="AlphaFoldDB" id="A0A7W7ZK56"/>
<keyword evidence="1" id="KW-0802">TPR repeat</keyword>
<accession>A0A7W7ZK56</accession>
<reference evidence="2 3" key="1">
    <citation type="submission" date="2020-08" db="EMBL/GenBank/DDBJ databases">
        <title>Genomic Encyclopedia of Type Strains, Phase IV (KMG-V): Genome sequencing to study the core and pangenomes of soil and plant-associated prokaryotes.</title>
        <authorList>
            <person name="Whitman W."/>
        </authorList>
    </citation>
    <scope>NUCLEOTIDE SEQUENCE [LARGE SCALE GENOMIC DNA]</scope>
    <source>
        <strain evidence="2 3">M8UP14</strain>
    </source>
</reference>
<name>A0A7W7ZK56_9BACT</name>
<dbReference type="Pfam" id="PF14559">
    <property type="entry name" value="TPR_19"/>
    <property type="match status" value="1"/>
</dbReference>
<dbReference type="EMBL" id="JACHIP010000017">
    <property type="protein sequence ID" value="MBB5060701.1"/>
    <property type="molecule type" value="Genomic_DNA"/>
</dbReference>
<evidence type="ECO:0000313" key="3">
    <source>
        <dbReference type="Proteomes" id="UP000540989"/>
    </source>
</evidence>
<dbReference type="PROSITE" id="PS50005">
    <property type="entry name" value="TPR"/>
    <property type="match status" value="2"/>
</dbReference>
<dbReference type="Proteomes" id="UP000540989">
    <property type="component" value="Unassembled WGS sequence"/>
</dbReference>
<dbReference type="SMART" id="SM00028">
    <property type="entry name" value="TPR"/>
    <property type="match status" value="6"/>
</dbReference>